<sequence>MKMNKVMFGKRLKETRKLRNITSNKLAELCEIEPSFVRQIESAAKYPSIPVFVKLCNALGVSPEYLLKDSLKEIDEPDNLKSLYNKLKNLSPNEIELAKDIVEDILKHRQRDL</sequence>
<keyword evidence="1" id="KW-0238">DNA-binding</keyword>
<dbReference type="GO" id="GO:0003700">
    <property type="term" value="F:DNA-binding transcription factor activity"/>
    <property type="evidence" value="ECO:0007669"/>
    <property type="project" value="TreeGrafter"/>
</dbReference>
<evidence type="ECO:0000313" key="4">
    <source>
        <dbReference type="Proteomes" id="UP000190285"/>
    </source>
</evidence>
<dbReference type="SMART" id="SM00530">
    <property type="entry name" value="HTH_XRE"/>
    <property type="match status" value="1"/>
</dbReference>
<evidence type="ECO:0000256" key="1">
    <source>
        <dbReference type="ARBA" id="ARBA00023125"/>
    </source>
</evidence>
<dbReference type="Proteomes" id="UP000190285">
    <property type="component" value="Unassembled WGS sequence"/>
</dbReference>
<name>A0A1T5LPF0_9FIRM</name>
<accession>A0A1T5LPF0</accession>
<dbReference type="Gene3D" id="1.10.260.40">
    <property type="entry name" value="lambda repressor-like DNA-binding domains"/>
    <property type="match status" value="1"/>
</dbReference>
<dbReference type="AlphaFoldDB" id="A0A1T5LPF0"/>
<dbReference type="PANTHER" id="PTHR46797">
    <property type="entry name" value="HTH-TYPE TRANSCRIPTIONAL REGULATOR"/>
    <property type="match status" value="1"/>
</dbReference>
<proteinExistence type="predicted"/>
<dbReference type="InterPro" id="IPR050807">
    <property type="entry name" value="TransReg_Diox_bact_type"/>
</dbReference>
<evidence type="ECO:0000313" key="3">
    <source>
        <dbReference type="EMBL" id="SKC77822.1"/>
    </source>
</evidence>
<protein>
    <submittedName>
        <fullName evidence="3">Transcriptional regulator, contains XRE-family HTH domain</fullName>
    </submittedName>
</protein>
<dbReference type="STRING" id="36842.SAMN02194393_03189"/>
<dbReference type="CDD" id="cd00093">
    <property type="entry name" value="HTH_XRE"/>
    <property type="match status" value="1"/>
</dbReference>
<keyword evidence="4" id="KW-1185">Reference proteome</keyword>
<dbReference type="OrthoDB" id="1954354at2"/>
<feature type="domain" description="HTH cro/C1-type" evidence="2">
    <location>
        <begin position="12"/>
        <end position="66"/>
    </location>
</feature>
<dbReference type="EMBL" id="FUZT01000007">
    <property type="protein sequence ID" value="SKC77822.1"/>
    <property type="molecule type" value="Genomic_DNA"/>
</dbReference>
<dbReference type="SUPFAM" id="SSF47413">
    <property type="entry name" value="lambda repressor-like DNA-binding domains"/>
    <property type="match status" value="1"/>
</dbReference>
<evidence type="ECO:0000259" key="2">
    <source>
        <dbReference type="PROSITE" id="PS50943"/>
    </source>
</evidence>
<dbReference type="RefSeq" id="WP_079492905.1">
    <property type="nucleotide sequence ID" value="NZ_FUZT01000007.1"/>
</dbReference>
<dbReference type="PANTHER" id="PTHR46797:SF1">
    <property type="entry name" value="METHYLPHOSPHONATE SYNTHASE"/>
    <property type="match status" value="1"/>
</dbReference>
<dbReference type="InterPro" id="IPR001387">
    <property type="entry name" value="Cro/C1-type_HTH"/>
</dbReference>
<dbReference type="GO" id="GO:0005829">
    <property type="term" value="C:cytosol"/>
    <property type="evidence" value="ECO:0007669"/>
    <property type="project" value="TreeGrafter"/>
</dbReference>
<organism evidence="3 4">
    <name type="scientific">Maledivibacter halophilus</name>
    <dbReference type="NCBI Taxonomy" id="36842"/>
    <lineage>
        <taxon>Bacteria</taxon>
        <taxon>Bacillati</taxon>
        <taxon>Bacillota</taxon>
        <taxon>Clostridia</taxon>
        <taxon>Peptostreptococcales</taxon>
        <taxon>Caminicellaceae</taxon>
        <taxon>Maledivibacter</taxon>
    </lineage>
</organism>
<dbReference type="Pfam" id="PF12844">
    <property type="entry name" value="HTH_19"/>
    <property type="match status" value="1"/>
</dbReference>
<dbReference type="InterPro" id="IPR010982">
    <property type="entry name" value="Lambda_DNA-bd_dom_sf"/>
</dbReference>
<gene>
    <name evidence="3" type="ORF">SAMN02194393_03189</name>
</gene>
<dbReference type="GO" id="GO:0003677">
    <property type="term" value="F:DNA binding"/>
    <property type="evidence" value="ECO:0007669"/>
    <property type="project" value="UniProtKB-KW"/>
</dbReference>
<reference evidence="4" key="1">
    <citation type="submission" date="2017-02" db="EMBL/GenBank/DDBJ databases">
        <authorList>
            <person name="Varghese N."/>
            <person name="Submissions S."/>
        </authorList>
    </citation>
    <scope>NUCLEOTIDE SEQUENCE [LARGE SCALE GENOMIC DNA]</scope>
    <source>
        <strain evidence="4">M1</strain>
    </source>
</reference>
<dbReference type="PROSITE" id="PS50943">
    <property type="entry name" value="HTH_CROC1"/>
    <property type="match status" value="1"/>
</dbReference>